<dbReference type="RefSeq" id="WP_176976424.1">
    <property type="nucleotide sequence ID" value="NZ_JABZEO010000006.1"/>
</dbReference>
<organism evidence="1 2">
    <name type="scientific">Allochromatium humboldtianum</name>
    <dbReference type="NCBI Taxonomy" id="504901"/>
    <lineage>
        <taxon>Bacteria</taxon>
        <taxon>Pseudomonadati</taxon>
        <taxon>Pseudomonadota</taxon>
        <taxon>Gammaproteobacteria</taxon>
        <taxon>Chromatiales</taxon>
        <taxon>Chromatiaceae</taxon>
        <taxon>Allochromatium</taxon>
    </lineage>
</organism>
<evidence type="ECO:0000313" key="2">
    <source>
        <dbReference type="Proteomes" id="UP000592294"/>
    </source>
</evidence>
<sequence>MLVRVYVLVPACEPLRLKASVSTLAEFSALALCSLRLGFVAVHASLRDSLADAFAGAMIFAA</sequence>
<comment type="caution">
    <text evidence="1">The sequence shown here is derived from an EMBL/GenBank/DDBJ whole genome shotgun (WGS) entry which is preliminary data.</text>
</comment>
<dbReference type="EMBL" id="JABZEO010000006">
    <property type="protein sequence ID" value="NVZ09670.1"/>
    <property type="molecule type" value="Genomic_DNA"/>
</dbReference>
<proteinExistence type="predicted"/>
<name>A0A850RFE9_9GAMM</name>
<evidence type="ECO:0000313" key="1">
    <source>
        <dbReference type="EMBL" id="NVZ09670.1"/>
    </source>
</evidence>
<reference evidence="1 2" key="1">
    <citation type="submission" date="2020-06" db="EMBL/GenBank/DDBJ databases">
        <title>Whole-genome sequence of Allochromatium humboldtianum DSM 21881, type strain.</title>
        <authorList>
            <person name="Kyndt J.A."/>
            <person name="Meyer T.E."/>
        </authorList>
    </citation>
    <scope>NUCLEOTIDE SEQUENCE [LARGE SCALE GENOMIC DNA]</scope>
    <source>
        <strain evidence="1 2">DSM 21881</strain>
    </source>
</reference>
<accession>A0A850RFE9</accession>
<protein>
    <submittedName>
        <fullName evidence="1">Uncharacterized protein</fullName>
    </submittedName>
</protein>
<gene>
    <name evidence="1" type="ORF">HW932_10390</name>
</gene>
<dbReference type="AlphaFoldDB" id="A0A850RFE9"/>
<dbReference type="Proteomes" id="UP000592294">
    <property type="component" value="Unassembled WGS sequence"/>
</dbReference>
<keyword evidence="2" id="KW-1185">Reference proteome</keyword>